<dbReference type="Pfam" id="PF00753">
    <property type="entry name" value="Lactamase_B"/>
    <property type="match status" value="1"/>
</dbReference>
<evidence type="ECO:0000259" key="1">
    <source>
        <dbReference type="SMART" id="SM00849"/>
    </source>
</evidence>
<keyword evidence="3" id="KW-1185">Reference proteome</keyword>
<dbReference type="Gene3D" id="3.60.15.10">
    <property type="entry name" value="Ribonuclease Z/Hydroxyacylglutathione hydrolase-like"/>
    <property type="match status" value="1"/>
</dbReference>
<dbReference type="EMBL" id="SMBX01000001">
    <property type="protein sequence ID" value="TCV02665.1"/>
    <property type="molecule type" value="Genomic_DNA"/>
</dbReference>
<dbReference type="RefSeq" id="WP_132473594.1">
    <property type="nucleotide sequence ID" value="NZ_JBEBWM010000161.1"/>
</dbReference>
<sequence length="355" mass="39910">MNPNEKKLGYPFGDTLPSTGTALDVADGIRWVRLPLPFALDHVNVWLMRDRIDGRDGWTVIDCGIDKPEVRGIWEQVFANALDGLPVLRVLVTHMHPDHVGLAQWMCERWNAPLWMSMTDYVVARLWSSQSEQGSEGGAGGEEAAAHYIRHGLSNKDALEKIRRRADYYSSMVPGMPSVFHRLVHGDTVEIGGRDWQVIIGYGHAPEHISLYSEALQLLIAGDMVLPRISTNVSVFSSEPMANPLRLYLDSLRSYDPLPEDTLVLPSHGRPFRGLHERIAQQYAHHADRLEAVLQACAEPRTAADILPILFHRELDYHQLTFAMGEAIAHLHSLYFEGKLRRTEGEDGTIRFVAA</sequence>
<dbReference type="SMART" id="SM00849">
    <property type="entry name" value="Lactamase_B"/>
    <property type="match status" value="1"/>
</dbReference>
<dbReference type="InterPro" id="IPR036866">
    <property type="entry name" value="RibonucZ/Hydroxyglut_hydro"/>
</dbReference>
<dbReference type="AlphaFoldDB" id="A0A4R3VI92"/>
<evidence type="ECO:0000313" key="2">
    <source>
        <dbReference type="EMBL" id="TCV02665.1"/>
    </source>
</evidence>
<dbReference type="GO" id="GO:0016787">
    <property type="term" value="F:hydrolase activity"/>
    <property type="evidence" value="ECO:0007669"/>
    <property type="project" value="UniProtKB-KW"/>
</dbReference>
<dbReference type="Pfam" id="PF21221">
    <property type="entry name" value="B_lactamase-like_C"/>
    <property type="match status" value="1"/>
</dbReference>
<accession>A0A4R3VI92</accession>
<keyword evidence="2" id="KW-0378">Hydrolase</keyword>
<comment type="caution">
    <text evidence="2">The sequence shown here is derived from an EMBL/GenBank/DDBJ whole genome shotgun (WGS) entry which is preliminary data.</text>
</comment>
<dbReference type="InterPro" id="IPR001279">
    <property type="entry name" value="Metallo-B-lactamas"/>
</dbReference>
<dbReference type="InterPro" id="IPR048933">
    <property type="entry name" value="B_lactamase-like_C"/>
</dbReference>
<dbReference type="Gene3D" id="1.10.10.10">
    <property type="entry name" value="Winged helix-like DNA-binding domain superfamily/Winged helix DNA-binding domain"/>
    <property type="match status" value="1"/>
</dbReference>
<dbReference type="Proteomes" id="UP000294692">
    <property type="component" value="Unassembled WGS sequence"/>
</dbReference>
<dbReference type="PANTHER" id="PTHR23131">
    <property type="entry name" value="ENDORIBONUCLEASE LACTB2"/>
    <property type="match status" value="1"/>
</dbReference>
<dbReference type="InterPro" id="IPR050662">
    <property type="entry name" value="Sec-metab_biosynth-thioest"/>
</dbReference>
<proteinExistence type="predicted"/>
<gene>
    <name evidence="2" type="ORF">EV686_101121</name>
</gene>
<dbReference type="OrthoDB" id="2971563at2"/>
<dbReference type="SUPFAM" id="SSF56281">
    <property type="entry name" value="Metallo-hydrolase/oxidoreductase"/>
    <property type="match status" value="1"/>
</dbReference>
<name>A0A4R3VI92_9BURK</name>
<dbReference type="InterPro" id="IPR036388">
    <property type="entry name" value="WH-like_DNA-bd_sf"/>
</dbReference>
<protein>
    <submittedName>
        <fullName evidence="2">Glyoxylase-like metal-dependent hydrolase (Beta-lactamase superfamily II)</fullName>
    </submittedName>
</protein>
<evidence type="ECO:0000313" key="3">
    <source>
        <dbReference type="Proteomes" id="UP000294692"/>
    </source>
</evidence>
<organism evidence="2 3">
    <name type="scientific">Paracandidimonas soli</name>
    <dbReference type="NCBI Taxonomy" id="1917182"/>
    <lineage>
        <taxon>Bacteria</taxon>
        <taxon>Pseudomonadati</taxon>
        <taxon>Pseudomonadota</taxon>
        <taxon>Betaproteobacteria</taxon>
        <taxon>Burkholderiales</taxon>
        <taxon>Alcaligenaceae</taxon>
        <taxon>Paracandidimonas</taxon>
    </lineage>
</organism>
<dbReference type="PANTHER" id="PTHR23131:SF4">
    <property type="entry name" value="METALLO-BETA-LACTAMASE SUPERFAMILY POTEIN"/>
    <property type="match status" value="1"/>
</dbReference>
<feature type="domain" description="Metallo-beta-lactamase" evidence="1">
    <location>
        <begin position="42"/>
        <end position="268"/>
    </location>
</feature>
<reference evidence="2 3" key="1">
    <citation type="submission" date="2019-03" db="EMBL/GenBank/DDBJ databases">
        <title>Genomic Encyclopedia of Type Strains, Phase IV (KMG-IV): sequencing the most valuable type-strain genomes for metagenomic binning, comparative biology and taxonomic classification.</title>
        <authorList>
            <person name="Goeker M."/>
        </authorList>
    </citation>
    <scope>NUCLEOTIDE SEQUENCE [LARGE SCALE GENOMIC DNA]</scope>
    <source>
        <strain evidence="2 3">DSM 100048</strain>
    </source>
</reference>